<evidence type="ECO:0000259" key="3">
    <source>
        <dbReference type="PROSITE" id="PS50977"/>
    </source>
</evidence>
<evidence type="ECO:0000256" key="2">
    <source>
        <dbReference type="PROSITE-ProRule" id="PRU00335"/>
    </source>
</evidence>
<comment type="caution">
    <text evidence="4">The sequence shown here is derived from an EMBL/GenBank/DDBJ whole genome shotgun (WGS) entry which is preliminary data.</text>
</comment>
<dbReference type="AlphaFoldDB" id="A0A918C9H8"/>
<keyword evidence="1 2" id="KW-0238">DNA-binding</keyword>
<protein>
    <recommendedName>
        <fullName evidence="3">HTH tetR-type domain-containing protein</fullName>
    </recommendedName>
</protein>
<dbReference type="InterPro" id="IPR009057">
    <property type="entry name" value="Homeodomain-like_sf"/>
</dbReference>
<reference evidence="4" key="2">
    <citation type="submission" date="2020-09" db="EMBL/GenBank/DDBJ databases">
        <authorList>
            <person name="Sun Q."/>
            <person name="Ohkuma M."/>
        </authorList>
    </citation>
    <scope>NUCLEOTIDE SEQUENCE</scope>
    <source>
        <strain evidence="4">JCM 3346</strain>
    </source>
</reference>
<name>A0A918C9H8_AGRME</name>
<evidence type="ECO:0000256" key="1">
    <source>
        <dbReference type="ARBA" id="ARBA00023125"/>
    </source>
</evidence>
<feature type="domain" description="HTH tetR-type" evidence="3">
    <location>
        <begin position="12"/>
        <end position="72"/>
    </location>
</feature>
<gene>
    <name evidence="4" type="ORF">GCM10010196_02760</name>
</gene>
<evidence type="ECO:0000313" key="5">
    <source>
        <dbReference type="Proteomes" id="UP000610303"/>
    </source>
</evidence>
<proteinExistence type="predicted"/>
<dbReference type="EMBL" id="BMRJ01000001">
    <property type="protein sequence ID" value="GGR13653.1"/>
    <property type="molecule type" value="Genomic_DNA"/>
</dbReference>
<evidence type="ECO:0000313" key="4">
    <source>
        <dbReference type="EMBL" id="GGR13653.1"/>
    </source>
</evidence>
<accession>A0A918C9H8</accession>
<feature type="DNA-binding region" description="H-T-H motif" evidence="2">
    <location>
        <begin position="35"/>
        <end position="54"/>
    </location>
</feature>
<dbReference type="Pfam" id="PF00440">
    <property type="entry name" value="TetR_N"/>
    <property type="match status" value="1"/>
</dbReference>
<dbReference type="SUPFAM" id="SSF46689">
    <property type="entry name" value="Homeodomain-like"/>
    <property type="match status" value="1"/>
</dbReference>
<sequence>MYNSWVGYLSHDERRTELLHAAVCVLERDGLAAVTSRAVASEAGVSPGLVHHRFATTSELAAEAWLAYVERERTAYELETPAPGRPAVDAFFAPFGEGDLAGLARWADAWRHAQSDGRFAGAFAESYRALERSLAERIPGRGDRRAAASRLLLIAFGVAGAQRIDPGLIPDPGAVMAAAVDRELAGG</sequence>
<dbReference type="PROSITE" id="PS50977">
    <property type="entry name" value="HTH_TETR_2"/>
    <property type="match status" value="1"/>
</dbReference>
<reference evidence="4" key="1">
    <citation type="journal article" date="2014" name="Int. J. Syst. Evol. Microbiol.">
        <title>Complete genome sequence of Corynebacterium casei LMG S-19264T (=DSM 44701T), isolated from a smear-ripened cheese.</title>
        <authorList>
            <consortium name="US DOE Joint Genome Institute (JGI-PGF)"/>
            <person name="Walter F."/>
            <person name="Albersmeier A."/>
            <person name="Kalinowski J."/>
            <person name="Ruckert C."/>
        </authorList>
    </citation>
    <scope>NUCLEOTIDE SEQUENCE</scope>
    <source>
        <strain evidence="4">JCM 3346</strain>
    </source>
</reference>
<dbReference type="RefSeq" id="WP_189083524.1">
    <property type="nucleotide sequence ID" value="NZ_BMRJ01000001.1"/>
</dbReference>
<dbReference type="Proteomes" id="UP000610303">
    <property type="component" value="Unassembled WGS sequence"/>
</dbReference>
<dbReference type="GO" id="GO:0003677">
    <property type="term" value="F:DNA binding"/>
    <property type="evidence" value="ECO:0007669"/>
    <property type="project" value="UniProtKB-UniRule"/>
</dbReference>
<keyword evidence="5" id="KW-1185">Reference proteome</keyword>
<organism evidence="4 5">
    <name type="scientific">Agromyces mediolanus</name>
    <name type="common">Corynebacterium mediolanum</name>
    <dbReference type="NCBI Taxonomy" id="41986"/>
    <lineage>
        <taxon>Bacteria</taxon>
        <taxon>Bacillati</taxon>
        <taxon>Actinomycetota</taxon>
        <taxon>Actinomycetes</taxon>
        <taxon>Micrococcales</taxon>
        <taxon>Microbacteriaceae</taxon>
        <taxon>Agromyces</taxon>
    </lineage>
</organism>
<dbReference type="InterPro" id="IPR001647">
    <property type="entry name" value="HTH_TetR"/>
</dbReference>
<dbReference type="Gene3D" id="1.10.357.10">
    <property type="entry name" value="Tetracycline Repressor, domain 2"/>
    <property type="match status" value="1"/>
</dbReference>